<dbReference type="SUPFAM" id="SSF63411">
    <property type="entry name" value="LuxS/MPP-like metallohydrolase"/>
    <property type="match status" value="2"/>
</dbReference>
<feature type="domain" description="Peptidase M16 N-terminal" evidence="2">
    <location>
        <begin position="53"/>
        <end position="188"/>
    </location>
</feature>
<keyword evidence="1" id="KW-0732">Signal</keyword>
<keyword evidence="5" id="KW-1185">Reference proteome</keyword>
<dbReference type="Gene3D" id="3.30.830.10">
    <property type="entry name" value="Metalloenzyme, LuxS/M16 peptidase-like"/>
    <property type="match status" value="2"/>
</dbReference>
<evidence type="ECO:0000259" key="3">
    <source>
        <dbReference type="Pfam" id="PF05193"/>
    </source>
</evidence>
<organism evidence="4 5">
    <name type="scientific">Devosia yakushimensis</name>
    <dbReference type="NCBI Taxonomy" id="470028"/>
    <lineage>
        <taxon>Bacteria</taxon>
        <taxon>Pseudomonadati</taxon>
        <taxon>Pseudomonadota</taxon>
        <taxon>Alphaproteobacteria</taxon>
        <taxon>Hyphomicrobiales</taxon>
        <taxon>Devosiaceae</taxon>
        <taxon>Devosia</taxon>
    </lineage>
</organism>
<dbReference type="InterPro" id="IPR011765">
    <property type="entry name" value="Pept_M16_N"/>
</dbReference>
<sequence>MTRLFPLRHALALFAALFTLLLSLPAQAEIQFQEVTSPLGIKAWLMEDHSLPLITIRFAFEGGTTQDPVGKEGLANLMTALFDEGAGDLDSEAFQIELDNVGAEMSFVADNDAVYGAMRLLTEQRDEALDLFKLAIEAPRFDQNPIDRMRAQIVAGIVAAAQDPSTAAQNLWAQTLYGDHPYARRREGTPETLASITADDLRSLHQAIFARANLHVGIVGDIDAEAAGAMLDMVFGTLPEQPDLTPIADVEPVLGQELEVNYPLPQTAIYLAYPGIRRDAPDYFAAYLMNEILGGGSILSRLTAEVREKRGLAYNITSALLNFQHTEMLIIGTATRADRAEETLAVAQEVIARLAENGPTEAELASAKKYVIGSYPINELNSSSAIANTLVGPDLRNLGIDHLTRRQELIEAVSVADVKAVAAKLLGVKPTTLLIGPEAQPAP</sequence>
<reference evidence="4" key="1">
    <citation type="journal article" date="2014" name="Int. J. Syst. Evol. Microbiol.">
        <title>Complete genome of a new Firmicutes species belonging to the dominant human colonic microbiota ('Ruminococcus bicirculans') reveals two chromosomes and a selective capacity to utilize plant glucans.</title>
        <authorList>
            <consortium name="NISC Comparative Sequencing Program"/>
            <person name="Wegmann U."/>
            <person name="Louis P."/>
            <person name="Goesmann A."/>
            <person name="Henrissat B."/>
            <person name="Duncan S.H."/>
            <person name="Flint H.J."/>
        </authorList>
    </citation>
    <scope>NUCLEOTIDE SEQUENCE</scope>
    <source>
        <strain evidence="4">NBRC 103855</strain>
    </source>
</reference>
<dbReference type="Pfam" id="PF05193">
    <property type="entry name" value="Peptidase_M16_C"/>
    <property type="match status" value="1"/>
</dbReference>
<evidence type="ECO:0000313" key="5">
    <source>
        <dbReference type="Proteomes" id="UP001161406"/>
    </source>
</evidence>
<reference evidence="4" key="2">
    <citation type="submission" date="2023-01" db="EMBL/GenBank/DDBJ databases">
        <title>Draft genome sequence of Devosia yakushimensis strain NBRC 103855.</title>
        <authorList>
            <person name="Sun Q."/>
            <person name="Mori K."/>
        </authorList>
    </citation>
    <scope>NUCLEOTIDE SEQUENCE</scope>
    <source>
        <strain evidence="4">NBRC 103855</strain>
    </source>
</reference>
<dbReference type="PANTHER" id="PTHR11851:SF224">
    <property type="entry name" value="PROCESSING PROTEASE"/>
    <property type="match status" value="1"/>
</dbReference>
<evidence type="ECO:0000313" key="4">
    <source>
        <dbReference type="EMBL" id="GLQ08834.1"/>
    </source>
</evidence>
<dbReference type="RefSeq" id="WP_284388072.1">
    <property type="nucleotide sequence ID" value="NZ_BSNG01000001.1"/>
</dbReference>
<dbReference type="Proteomes" id="UP001161406">
    <property type="component" value="Unassembled WGS sequence"/>
</dbReference>
<feature type="domain" description="Peptidase M16 C-terminal" evidence="3">
    <location>
        <begin position="195"/>
        <end position="369"/>
    </location>
</feature>
<dbReference type="InterPro" id="IPR007863">
    <property type="entry name" value="Peptidase_M16_C"/>
</dbReference>
<dbReference type="Pfam" id="PF00675">
    <property type="entry name" value="Peptidase_M16"/>
    <property type="match status" value="1"/>
</dbReference>
<dbReference type="PANTHER" id="PTHR11851">
    <property type="entry name" value="METALLOPROTEASE"/>
    <property type="match status" value="1"/>
</dbReference>
<feature type="signal peptide" evidence="1">
    <location>
        <begin position="1"/>
        <end position="28"/>
    </location>
</feature>
<comment type="caution">
    <text evidence="4">The sequence shown here is derived from an EMBL/GenBank/DDBJ whole genome shotgun (WGS) entry which is preliminary data.</text>
</comment>
<evidence type="ECO:0000259" key="2">
    <source>
        <dbReference type="Pfam" id="PF00675"/>
    </source>
</evidence>
<dbReference type="EMBL" id="BSNG01000001">
    <property type="protein sequence ID" value="GLQ08834.1"/>
    <property type="molecule type" value="Genomic_DNA"/>
</dbReference>
<feature type="chain" id="PRO_5046809372" evidence="1">
    <location>
        <begin position="29"/>
        <end position="443"/>
    </location>
</feature>
<dbReference type="InterPro" id="IPR050361">
    <property type="entry name" value="MPP/UQCRC_Complex"/>
</dbReference>
<accession>A0ABQ5UAB8</accession>
<protein>
    <submittedName>
        <fullName evidence="4">Peptidase M16</fullName>
    </submittedName>
</protein>
<dbReference type="InterPro" id="IPR011249">
    <property type="entry name" value="Metalloenz_LuxS/M16"/>
</dbReference>
<name>A0ABQ5UAB8_9HYPH</name>
<evidence type="ECO:0000256" key="1">
    <source>
        <dbReference type="SAM" id="SignalP"/>
    </source>
</evidence>
<proteinExistence type="predicted"/>
<gene>
    <name evidence="4" type="ORF">GCM10007913_07660</name>
</gene>